<feature type="transmembrane region" description="Helical" evidence="12">
    <location>
        <begin position="497"/>
        <end position="520"/>
    </location>
</feature>
<keyword evidence="9" id="KW-0325">Glycoprotein</keyword>
<reference evidence="16" key="3">
    <citation type="submission" date="2025-08" db="UniProtKB">
        <authorList>
            <consortium name="RefSeq"/>
        </authorList>
    </citation>
    <scope>IDENTIFICATION</scope>
    <source>
        <strain evidence="16">NI907</strain>
    </source>
</reference>
<evidence type="ECO:0000256" key="1">
    <source>
        <dbReference type="ARBA" id="ARBA00004651"/>
    </source>
</evidence>
<evidence type="ECO:0000256" key="12">
    <source>
        <dbReference type="SAM" id="Phobius"/>
    </source>
</evidence>
<dbReference type="InterPro" id="IPR056227">
    <property type="entry name" value="TMD0_ABC"/>
</dbReference>
<dbReference type="InterPro" id="IPR036640">
    <property type="entry name" value="ABC1_TM_sf"/>
</dbReference>
<feature type="transmembrane region" description="Helical" evidence="12">
    <location>
        <begin position="1062"/>
        <end position="1082"/>
    </location>
</feature>
<keyword evidence="5" id="KW-0547">Nucleotide-binding</keyword>
<organism evidence="15 16">
    <name type="scientific">Pyricularia grisea</name>
    <name type="common">Crabgrass-specific blast fungus</name>
    <name type="synonym">Magnaporthe grisea</name>
    <dbReference type="NCBI Taxonomy" id="148305"/>
    <lineage>
        <taxon>Eukaryota</taxon>
        <taxon>Fungi</taxon>
        <taxon>Dikarya</taxon>
        <taxon>Ascomycota</taxon>
        <taxon>Pezizomycotina</taxon>
        <taxon>Sordariomycetes</taxon>
        <taxon>Sordariomycetidae</taxon>
        <taxon>Magnaporthales</taxon>
        <taxon>Pyriculariaceae</taxon>
        <taxon>Pyricularia</taxon>
    </lineage>
</organism>
<feature type="domain" description="ABC transporter" evidence="13">
    <location>
        <begin position="1245"/>
        <end position="1475"/>
    </location>
</feature>
<evidence type="ECO:0000256" key="4">
    <source>
        <dbReference type="ARBA" id="ARBA00022692"/>
    </source>
</evidence>
<feature type="domain" description="ABC transmembrane type-1" evidence="14">
    <location>
        <begin position="287"/>
        <end position="565"/>
    </location>
</feature>
<dbReference type="InterPro" id="IPR044726">
    <property type="entry name" value="ABCC_6TM_D2"/>
</dbReference>
<dbReference type="PROSITE" id="PS50893">
    <property type="entry name" value="ABC_TRANSPORTER_2"/>
    <property type="match status" value="2"/>
</dbReference>
<dbReference type="GeneID" id="41962931"/>
<feature type="transmembrane region" description="Helical" evidence="12">
    <location>
        <begin position="40"/>
        <end position="59"/>
    </location>
</feature>
<dbReference type="SMART" id="SM00382">
    <property type="entry name" value="AAA"/>
    <property type="match status" value="2"/>
</dbReference>
<dbReference type="Proteomes" id="UP000515153">
    <property type="component" value="Chromosome V"/>
</dbReference>
<dbReference type="GO" id="GO:0016887">
    <property type="term" value="F:ATP hydrolysis activity"/>
    <property type="evidence" value="ECO:0007669"/>
    <property type="project" value="InterPro"/>
</dbReference>
<feature type="transmembrane region" description="Helical" evidence="12">
    <location>
        <begin position="540"/>
        <end position="564"/>
    </location>
</feature>
<dbReference type="FunFam" id="1.20.1560.10:FF:000066">
    <property type="entry name" value="ABC multidrug transporter (Eurofung)"/>
    <property type="match status" value="1"/>
</dbReference>
<dbReference type="Pfam" id="PF24357">
    <property type="entry name" value="TMD0_ABC"/>
    <property type="match status" value="1"/>
</dbReference>
<sequence>MSAFGPETACPVSIDRSFGPWAGPDCRGGFDFTLLFEESILSIPVSGIFLLCFLPTELIRLIAQPIKVSDGLLGWQKKIASICYLGLSAALLGLWASDMGSGTMQTSTTIPSAALTFVSSVAYAILSWLEHSRSIRPSSCLSAYLGLSILFDCARARTLWMLGDSSTIPAVFTASLAIRSVMLVLESTEKRSILLPELKGCSHEVTSGPLNRGVFFWLSTLFLRGYSKVLSLNDLYPLDEAMVSEVLYGRLVEVWDKVPDRAAPGALFNAWLSAFGGPLMAAIIPKLLQIGFTYAQPFLITAAIDLAVTPQEQPYNNRGYGLIGAYFLVYTGIAVTTGQYELRMYRAASMMRGSLVPLIYQKSLHLDSTASTVAPSAALTLMSTDIETIANGIVQLHETWASLVEIALSMYLIWRQLGAACAMPIALSIAVMVGTGFLAVPTGKHQASWIQASQNRVEATSKTLGSIKSLRISGLNDMAFSVITKLRSKELVISKQFRVLLSTSLMLAICTPVLGPVVTFSTYAGIASKSDGSFTIAQAFTAFSLIVLLNKPLAAIISALPLLAGAMASCQRIQDHLNVSERNDKRTPAGRDSNRRRSGIQTRESKSTKHLLEGNGPEDQYELAGTIRAGSDSVSTDNADVIVALQGKCSWKEDSEPVIDIQDELYIPRRALTLVLGPVGCGKSTLLKGLLGELSLFEGTVRTYYSGVAYSSQNPWLPNLKIRDIIVGHSTWDQAWYDAVTKACALETDIANWPQGDQTPVGTKGMSVSGGQSQRISIARAVYSRKEFIVLDDVFSGLDSNTEHLIFDNLFGENGLLRSARITVVLASSNAYRVHDADAVLVLNEKGQVRYFGAPTGMEQTVDIGDRTSAGKPRAETKQAEATAVEMVPVLANADEIEAAANAARQLGNPAVYKFYAEAAGKFVMITFVLAMLIFAFCDAFPSIWLEWWAASADPLSNLGKWIGVYVALGIGAVIACLVGTYQLLIVVINRTGLYFHEVLVEKVSRAPMSFHTTVDSGVTVNRFSQDLQLIDMELPVAALGTILALCFGVAQFLLICVTSRYLGIIIPFFFGSLYLVQHFYLRTSRQMRLLDIELKAPLYSQFIETIDGLATIRAFGWEDGSVKRNMAILNDSQRPSYILYCLQRWLVFAVDMLIMFLALILIVLTTTLREQIGPGFIGIALSNILAFSATMKSTITSWVNLEISLGAVSRIRSFALDLETERPENLPASWSEPSGASWPARGEIELRGLAASYPSSGRVLNDVSLSVQPGQKVGICGRTGSGKSSLTMCLLRMMDLDDGAILIDGVDTATLPPDFVRSRLVAIPQSAYVFDGTVRLNVDPAGAATDDEIDTVLREVRLWDRVEALGGLDATIENGVLSQGQAQLLVLARAMLRKGTILILDEATSSLDKETSAIVDSVVKTWFADWTVLAIAHKLDSILDFDKVLVLEAGRVMEFDNPRKLLATEGSVFRDLYNLHKD</sequence>
<feature type="transmembrane region" description="Helical" evidence="12">
    <location>
        <begin position="266"/>
        <end position="284"/>
    </location>
</feature>
<evidence type="ECO:0000259" key="13">
    <source>
        <dbReference type="PROSITE" id="PS50893"/>
    </source>
</evidence>
<evidence type="ECO:0000256" key="5">
    <source>
        <dbReference type="ARBA" id="ARBA00022741"/>
    </source>
</evidence>
<feature type="compositionally biased region" description="Basic and acidic residues" evidence="11">
    <location>
        <begin position="579"/>
        <end position="595"/>
    </location>
</feature>
<dbReference type="SUPFAM" id="SSF90123">
    <property type="entry name" value="ABC transporter transmembrane region"/>
    <property type="match status" value="2"/>
</dbReference>
<gene>
    <name evidence="16" type="ORF">PgNI_08020</name>
</gene>
<protein>
    <recommendedName>
        <fullName evidence="17">ABC transporter</fullName>
    </recommendedName>
</protein>
<dbReference type="PROSITE" id="PS00211">
    <property type="entry name" value="ABC_TRANSPORTER_1"/>
    <property type="match status" value="2"/>
</dbReference>
<dbReference type="PANTHER" id="PTHR24223:SF399">
    <property type="entry name" value="ABC TRANSPORTER ATNG"/>
    <property type="match status" value="1"/>
</dbReference>
<reference evidence="15 16" key="1">
    <citation type="journal article" date="2019" name="Mol. Biol. Evol.">
        <title>Blast fungal genomes show frequent chromosomal changes, gene gains and losses, and effector gene turnover.</title>
        <authorList>
            <person name="Gomez Luciano L.B."/>
            <person name="Jason Tsai I."/>
            <person name="Chuma I."/>
            <person name="Tosa Y."/>
            <person name="Chen Y.H."/>
            <person name="Li J.Y."/>
            <person name="Li M.Y."/>
            <person name="Jade Lu M.Y."/>
            <person name="Nakayashiki H."/>
            <person name="Li W.H."/>
        </authorList>
    </citation>
    <scope>NUCLEOTIDE SEQUENCE [LARGE SCALE GENOMIC DNA]</scope>
    <source>
        <strain evidence="15 16">NI907</strain>
    </source>
</reference>
<feature type="compositionally biased region" description="Basic and acidic residues" evidence="11">
    <location>
        <begin position="603"/>
        <end position="612"/>
    </location>
</feature>
<dbReference type="GO" id="GO:0140359">
    <property type="term" value="F:ABC-type transporter activity"/>
    <property type="evidence" value="ECO:0007669"/>
    <property type="project" value="InterPro"/>
</dbReference>
<feature type="transmembrane region" description="Helical" evidence="12">
    <location>
        <begin position="965"/>
        <end position="989"/>
    </location>
</feature>
<evidence type="ECO:0000259" key="14">
    <source>
        <dbReference type="PROSITE" id="PS50929"/>
    </source>
</evidence>
<dbReference type="KEGG" id="pgri:PgNI_08020"/>
<dbReference type="RefSeq" id="XP_030979262.1">
    <property type="nucleotide sequence ID" value="XM_031128022.1"/>
</dbReference>
<dbReference type="CDD" id="cd18580">
    <property type="entry name" value="ABC_6TM_ABCC_D2"/>
    <property type="match status" value="1"/>
</dbReference>
<dbReference type="FunFam" id="3.40.50.300:FF:000838">
    <property type="entry name" value="ABC multidrug transporter (Eurofung)"/>
    <property type="match status" value="1"/>
</dbReference>
<keyword evidence="4 12" id="KW-0812">Transmembrane</keyword>
<feature type="transmembrane region" description="Helical" evidence="12">
    <location>
        <begin position="1035"/>
        <end position="1056"/>
    </location>
</feature>
<feature type="transmembrane region" description="Helical" evidence="12">
    <location>
        <begin position="923"/>
        <end position="945"/>
    </location>
</feature>
<evidence type="ECO:0000256" key="7">
    <source>
        <dbReference type="ARBA" id="ARBA00022989"/>
    </source>
</evidence>
<evidence type="ECO:0000313" key="15">
    <source>
        <dbReference type="Proteomes" id="UP000515153"/>
    </source>
</evidence>
<dbReference type="InterPro" id="IPR003439">
    <property type="entry name" value="ABC_transporter-like_ATP-bd"/>
</dbReference>
<evidence type="ECO:0000313" key="16">
    <source>
        <dbReference type="RefSeq" id="XP_030979262.1"/>
    </source>
</evidence>
<dbReference type="Gene3D" id="3.40.50.300">
    <property type="entry name" value="P-loop containing nucleotide triphosphate hydrolases"/>
    <property type="match status" value="2"/>
</dbReference>
<dbReference type="FunFam" id="1.20.1560.10:FF:000055">
    <property type="entry name" value="ABC multidrug transporter (Eurofung)"/>
    <property type="match status" value="1"/>
</dbReference>
<dbReference type="InterPro" id="IPR044746">
    <property type="entry name" value="ABCC_6TM_D1"/>
</dbReference>
<feature type="transmembrane region" description="Helical" evidence="12">
    <location>
        <begin position="1146"/>
        <end position="1167"/>
    </location>
</feature>
<feature type="transmembrane region" description="Helical" evidence="12">
    <location>
        <begin position="79"/>
        <end position="97"/>
    </location>
</feature>
<dbReference type="CDD" id="cd03244">
    <property type="entry name" value="ABCC_MRP_domain2"/>
    <property type="match status" value="1"/>
</dbReference>
<feature type="region of interest" description="Disordered" evidence="11">
    <location>
        <begin position="579"/>
        <end position="618"/>
    </location>
</feature>
<feature type="transmembrane region" description="Helical" evidence="12">
    <location>
        <begin position="109"/>
        <end position="129"/>
    </location>
</feature>
<feature type="domain" description="ABC transmembrane type-1" evidence="14">
    <location>
        <begin position="929"/>
        <end position="1203"/>
    </location>
</feature>
<keyword evidence="15" id="KW-1185">Reference proteome</keyword>
<evidence type="ECO:0000256" key="8">
    <source>
        <dbReference type="ARBA" id="ARBA00023136"/>
    </source>
</evidence>
<dbReference type="InterPro" id="IPR027417">
    <property type="entry name" value="P-loop_NTPase"/>
</dbReference>
<dbReference type="InterPro" id="IPR011527">
    <property type="entry name" value="ABC1_TM_dom"/>
</dbReference>
<dbReference type="Gene3D" id="1.20.1560.10">
    <property type="entry name" value="ABC transporter type 1, transmembrane domain"/>
    <property type="match status" value="2"/>
</dbReference>
<dbReference type="PROSITE" id="PS50929">
    <property type="entry name" value="ABC_TM1F"/>
    <property type="match status" value="2"/>
</dbReference>
<dbReference type="GO" id="GO:0005524">
    <property type="term" value="F:ATP binding"/>
    <property type="evidence" value="ECO:0007669"/>
    <property type="project" value="UniProtKB-KW"/>
</dbReference>
<dbReference type="Pfam" id="PF00005">
    <property type="entry name" value="ABC_tran"/>
    <property type="match status" value="2"/>
</dbReference>
<evidence type="ECO:0000256" key="9">
    <source>
        <dbReference type="ARBA" id="ARBA00023180"/>
    </source>
</evidence>
<keyword evidence="6" id="KW-0067">ATP-binding</keyword>
<feature type="transmembrane region" description="Helical" evidence="12">
    <location>
        <begin position="320"/>
        <end position="340"/>
    </location>
</feature>
<accession>A0A6P8AWK4</accession>
<feature type="domain" description="ABC transporter" evidence="13">
    <location>
        <begin position="645"/>
        <end position="871"/>
    </location>
</feature>
<evidence type="ECO:0000256" key="6">
    <source>
        <dbReference type="ARBA" id="ARBA00022840"/>
    </source>
</evidence>
<evidence type="ECO:0000256" key="2">
    <source>
        <dbReference type="ARBA" id="ARBA00022448"/>
    </source>
</evidence>
<dbReference type="SUPFAM" id="SSF52540">
    <property type="entry name" value="P-loop containing nucleoside triphosphate hydrolases"/>
    <property type="match status" value="2"/>
</dbReference>
<keyword evidence="7 12" id="KW-1133">Transmembrane helix</keyword>
<keyword evidence="3" id="KW-1003">Cell membrane</keyword>
<keyword evidence="8 12" id="KW-0472">Membrane</keyword>
<comment type="function">
    <text evidence="10">ABC-type transporter; part of the gene cluster that mediates the biosynthesis of the phomopsins, a group of hexapeptide mycotoxins which infects lupins and causes lupinosis disease in livestock.</text>
</comment>
<evidence type="ECO:0000256" key="3">
    <source>
        <dbReference type="ARBA" id="ARBA00022475"/>
    </source>
</evidence>
<dbReference type="InterPro" id="IPR017871">
    <property type="entry name" value="ABC_transporter-like_CS"/>
</dbReference>
<evidence type="ECO:0000256" key="10">
    <source>
        <dbReference type="ARBA" id="ARBA00059074"/>
    </source>
</evidence>
<evidence type="ECO:0008006" key="17">
    <source>
        <dbReference type="Google" id="ProtNLM"/>
    </source>
</evidence>
<dbReference type="CDD" id="cd18579">
    <property type="entry name" value="ABC_6TM_ABCC_D1"/>
    <property type="match status" value="1"/>
</dbReference>
<dbReference type="GO" id="GO:0005886">
    <property type="term" value="C:plasma membrane"/>
    <property type="evidence" value="ECO:0007669"/>
    <property type="project" value="UniProtKB-SubCell"/>
</dbReference>
<reference evidence="16" key="2">
    <citation type="submission" date="2019-10" db="EMBL/GenBank/DDBJ databases">
        <authorList>
            <consortium name="NCBI Genome Project"/>
        </authorList>
    </citation>
    <scope>NUCLEOTIDE SEQUENCE</scope>
    <source>
        <strain evidence="16">NI907</strain>
    </source>
</reference>
<dbReference type="InterPro" id="IPR050173">
    <property type="entry name" value="ABC_transporter_C-like"/>
</dbReference>
<dbReference type="InterPro" id="IPR003593">
    <property type="entry name" value="AAA+_ATPase"/>
</dbReference>
<comment type="subcellular location">
    <subcellularLocation>
        <location evidence="1">Cell membrane</location>
        <topology evidence="1">Multi-pass membrane protein</topology>
    </subcellularLocation>
</comment>
<name>A0A6P8AWK4_PYRGI</name>
<dbReference type="PANTHER" id="PTHR24223">
    <property type="entry name" value="ATP-BINDING CASSETTE SUB-FAMILY C"/>
    <property type="match status" value="1"/>
</dbReference>
<evidence type="ECO:0000256" key="11">
    <source>
        <dbReference type="SAM" id="MobiDB-lite"/>
    </source>
</evidence>
<dbReference type="Pfam" id="PF00664">
    <property type="entry name" value="ABC_membrane"/>
    <property type="match status" value="2"/>
</dbReference>
<keyword evidence="2" id="KW-0813">Transport</keyword>
<proteinExistence type="predicted"/>